<dbReference type="GO" id="GO:0005886">
    <property type="term" value="C:plasma membrane"/>
    <property type="evidence" value="ECO:0007669"/>
    <property type="project" value="UniProtKB-SubCell"/>
</dbReference>
<dbReference type="SUPFAM" id="SSF161098">
    <property type="entry name" value="MetI-like"/>
    <property type="match status" value="1"/>
</dbReference>
<feature type="transmembrane region" description="Helical" evidence="8">
    <location>
        <begin position="117"/>
        <end position="141"/>
    </location>
</feature>
<keyword evidence="5 8" id="KW-1133">Transmembrane helix</keyword>
<evidence type="ECO:0000256" key="4">
    <source>
        <dbReference type="ARBA" id="ARBA00022692"/>
    </source>
</evidence>
<reference evidence="10 11" key="2">
    <citation type="submission" date="2020-02" db="EMBL/GenBank/DDBJ databases">
        <title>Candidatus Galacturonibacter soehngenii shows hetero-acetogenic catabolism of galacturonic acid but lacks a canonical carbon monoxide dehydrogenase/acetyl-CoA synthase complex.</title>
        <authorList>
            <person name="Diender M."/>
            <person name="Stouten G.R."/>
            <person name="Petersen J.F."/>
            <person name="Nielsen P.H."/>
            <person name="Dueholm M.S."/>
            <person name="Pronk J.T."/>
            <person name="Van Loosdrecht M.C.M."/>
        </authorList>
    </citation>
    <scope>NUCLEOTIDE SEQUENCE [LARGE SCALE GENOMIC DNA]</scope>
    <source>
        <strain evidence="10">GalUA</strain>
    </source>
</reference>
<name>A0A7V7QIV7_9FIRM</name>
<dbReference type="GO" id="GO:0055085">
    <property type="term" value="P:transmembrane transport"/>
    <property type="evidence" value="ECO:0007669"/>
    <property type="project" value="InterPro"/>
</dbReference>
<comment type="similarity">
    <text evidence="7">Belongs to the binding-protein-dependent transport system permease family. OppBC subfamily.</text>
</comment>
<keyword evidence="6 8" id="KW-0472">Membrane</keyword>
<organism evidence="10 11">
    <name type="scientific">Candidatus Galacturonatibacter soehngenii</name>
    <dbReference type="NCBI Taxonomy" id="2307010"/>
    <lineage>
        <taxon>Bacteria</taxon>
        <taxon>Bacillati</taxon>
        <taxon>Bacillota</taxon>
        <taxon>Clostridia</taxon>
        <taxon>Lachnospirales</taxon>
        <taxon>Lachnospiraceae</taxon>
        <taxon>Candidatus Galacturonatibacter</taxon>
    </lineage>
</organism>
<sequence>MVKRKSKCLLFSILAIGIVTIALIAPYITYYDSNKQDLMNALQPPSKEHLFGTDRYGRDMFLRVLVGARCSVFSTLLLVFLSSVFGTTIGMICGYFEGIVDTVIMKLSDVFLSIPGMVFALAVAGVLGGGIANAVFALLLISWPKYARLARSQVLSEKRNTYVDAAILSGSNTIQIIFIHILPNIFGMVVTTALLDIGTMMMELAGLSFLGLGAMPPTAEWGLMMSSGRSMIQTSPWVILAPGFAIFITVSIFNLLGDSYRDWMDVRHKEKGSTSK</sequence>
<reference evidence="10 11" key="1">
    <citation type="submission" date="2019-09" db="EMBL/GenBank/DDBJ databases">
        <authorList>
            <person name="Valk L.C."/>
        </authorList>
    </citation>
    <scope>NUCLEOTIDE SEQUENCE [LARGE SCALE GENOMIC DNA]</scope>
    <source>
        <strain evidence="10">GalUA</strain>
    </source>
</reference>
<evidence type="ECO:0000256" key="8">
    <source>
        <dbReference type="RuleBase" id="RU363032"/>
    </source>
</evidence>
<evidence type="ECO:0000256" key="7">
    <source>
        <dbReference type="ARBA" id="ARBA00024202"/>
    </source>
</evidence>
<dbReference type="EMBL" id="WAGX01000005">
    <property type="protein sequence ID" value="KAB1437459.1"/>
    <property type="molecule type" value="Genomic_DNA"/>
</dbReference>
<dbReference type="Proteomes" id="UP000461768">
    <property type="component" value="Unassembled WGS sequence"/>
</dbReference>
<dbReference type="NCBIfam" id="NF045474">
    <property type="entry name" value="Opp2C"/>
    <property type="match status" value="1"/>
</dbReference>
<accession>A0A7V7QIV7</accession>
<feature type="transmembrane region" description="Helical" evidence="8">
    <location>
        <begin position="9"/>
        <end position="30"/>
    </location>
</feature>
<comment type="subcellular location">
    <subcellularLocation>
        <location evidence="1 8">Cell membrane</location>
        <topology evidence="1 8">Multi-pass membrane protein</topology>
    </subcellularLocation>
</comment>
<evidence type="ECO:0000313" key="11">
    <source>
        <dbReference type="Proteomes" id="UP000461768"/>
    </source>
</evidence>
<evidence type="ECO:0000256" key="1">
    <source>
        <dbReference type="ARBA" id="ARBA00004651"/>
    </source>
</evidence>
<dbReference type="InterPro" id="IPR035906">
    <property type="entry name" value="MetI-like_sf"/>
</dbReference>
<gene>
    <name evidence="10" type="ORF">F7O84_07555</name>
</gene>
<protein>
    <submittedName>
        <fullName evidence="10">ABC transporter permease</fullName>
    </submittedName>
</protein>
<dbReference type="OrthoDB" id="9797852at2"/>
<feature type="transmembrane region" description="Helical" evidence="8">
    <location>
        <begin position="235"/>
        <end position="257"/>
    </location>
</feature>
<dbReference type="InterPro" id="IPR000515">
    <property type="entry name" value="MetI-like"/>
</dbReference>
<feature type="transmembrane region" description="Helical" evidence="8">
    <location>
        <begin position="194"/>
        <end position="215"/>
    </location>
</feature>
<dbReference type="PANTHER" id="PTHR43386">
    <property type="entry name" value="OLIGOPEPTIDE TRANSPORT SYSTEM PERMEASE PROTEIN APPC"/>
    <property type="match status" value="1"/>
</dbReference>
<comment type="caution">
    <text evidence="10">The sequence shown here is derived from an EMBL/GenBank/DDBJ whole genome shotgun (WGS) entry which is preliminary data.</text>
</comment>
<evidence type="ECO:0000313" key="10">
    <source>
        <dbReference type="EMBL" id="KAB1437459.1"/>
    </source>
</evidence>
<keyword evidence="3" id="KW-1003">Cell membrane</keyword>
<feature type="transmembrane region" description="Helical" evidence="8">
    <location>
        <begin position="72"/>
        <end position="96"/>
    </location>
</feature>
<evidence type="ECO:0000259" key="9">
    <source>
        <dbReference type="PROSITE" id="PS50928"/>
    </source>
</evidence>
<evidence type="ECO:0000256" key="2">
    <source>
        <dbReference type="ARBA" id="ARBA00022448"/>
    </source>
</evidence>
<dbReference type="AlphaFoldDB" id="A0A7V7QIV7"/>
<keyword evidence="11" id="KW-1185">Reference proteome</keyword>
<evidence type="ECO:0000256" key="6">
    <source>
        <dbReference type="ARBA" id="ARBA00023136"/>
    </source>
</evidence>
<dbReference type="InterPro" id="IPR050366">
    <property type="entry name" value="BP-dependent_transpt_permease"/>
</dbReference>
<evidence type="ECO:0000256" key="5">
    <source>
        <dbReference type="ARBA" id="ARBA00022989"/>
    </source>
</evidence>
<evidence type="ECO:0000256" key="3">
    <source>
        <dbReference type="ARBA" id="ARBA00022475"/>
    </source>
</evidence>
<dbReference type="Gene3D" id="1.10.3720.10">
    <property type="entry name" value="MetI-like"/>
    <property type="match status" value="1"/>
</dbReference>
<dbReference type="PANTHER" id="PTHR43386:SF1">
    <property type="entry name" value="D,D-DIPEPTIDE TRANSPORT SYSTEM PERMEASE PROTEIN DDPC-RELATED"/>
    <property type="match status" value="1"/>
</dbReference>
<proteinExistence type="inferred from homology"/>
<feature type="domain" description="ABC transmembrane type-1" evidence="9">
    <location>
        <begin position="72"/>
        <end position="257"/>
    </location>
</feature>
<dbReference type="Pfam" id="PF00528">
    <property type="entry name" value="BPD_transp_1"/>
    <property type="match status" value="1"/>
</dbReference>
<keyword evidence="2 8" id="KW-0813">Transport</keyword>
<dbReference type="InterPro" id="IPR053385">
    <property type="entry name" value="ABC_transport_permease"/>
</dbReference>
<dbReference type="PROSITE" id="PS50928">
    <property type="entry name" value="ABC_TM1"/>
    <property type="match status" value="1"/>
</dbReference>
<keyword evidence="4 8" id="KW-0812">Transmembrane</keyword>
<dbReference type="CDD" id="cd06261">
    <property type="entry name" value="TM_PBP2"/>
    <property type="match status" value="1"/>
</dbReference>